<keyword evidence="5" id="KW-1185">Reference proteome</keyword>
<reference evidence="4 5" key="1">
    <citation type="journal article" date="2021" name="Sci. Rep.">
        <title>The distribution of antibiotic resistance genes in chicken gut microbiota commensals.</title>
        <authorList>
            <person name="Juricova H."/>
            <person name="Matiasovicova J."/>
            <person name="Kubasova T."/>
            <person name="Cejkova D."/>
            <person name="Rychlik I."/>
        </authorList>
    </citation>
    <scope>NUCLEOTIDE SEQUENCE [LARGE SCALE GENOMIC DNA]</scope>
    <source>
        <strain evidence="4 5">An431b</strain>
    </source>
</reference>
<keyword evidence="2" id="KW-0288">FMN</keyword>
<dbReference type="SUPFAM" id="SSF52218">
    <property type="entry name" value="Flavoproteins"/>
    <property type="match status" value="1"/>
</dbReference>
<comment type="caution">
    <text evidence="4">The sequence shown here is derived from an EMBL/GenBank/DDBJ whole genome shotgun (WGS) entry which is preliminary data.</text>
</comment>
<dbReference type="Gene3D" id="3.40.50.360">
    <property type="match status" value="1"/>
</dbReference>
<dbReference type="Proteomes" id="UP000729290">
    <property type="component" value="Unassembled WGS sequence"/>
</dbReference>
<accession>A0ABS2G6T1</accession>
<evidence type="ECO:0000256" key="2">
    <source>
        <dbReference type="ARBA" id="ARBA00022643"/>
    </source>
</evidence>
<feature type="domain" description="NADPH-dependent FMN reductase-like" evidence="3">
    <location>
        <begin position="1"/>
        <end position="151"/>
    </location>
</feature>
<dbReference type="InterPro" id="IPR029039">
    <property type="entry name" value="Flavoprotein-like_sf"/>
</dbReference>
<proteinExistence type="predicted"/>
<evidence type="ECO:0000313" key="4">
    <source>
        <dbReference type="EMBL" id="MBM6877171.1"/>
    </source>
</evidence>
<name>A0ABS2G6T1_9FIRM</name>
<dbReference type="Pfam" id="PF03358">
    <property type="entry name" value="FMN_red"/>
    <property type="match status" value="1"/>
</dbReference>
<dbReference type="PANTHER" id="PTHR43278">
    <property type="entry name" value="NAD(P)H-DEPENDENT FMN-CONTAINING OXIDOREDUCTASE YWQN-RELATED"/>
    <property type="match status" value="1"/>
</dbReference>
<dbReference type="InterPro" id="IPR051796">
    <property type="entry name" value="ISF_SsuE-like"/>
</dbReference>
<dbReference type="PANTHER" id="PTHR43278:SF4">
    <property type="entry name" value="NAD(P)H-DEPENDENT FMN-CONTAINING OXIDOREDUCTASE YWQN-RELATED"/>
    <property type="match status" value="1"/>
</dbReference>
<dbReference type="EMBL" id="JACSNV010000003">
    <property type="protein sequence ID" value="MBM6877171.1"/>
    <property type="molecule type" value="Genomic_DNA"/>
</dbReference>
<dbReference type="InterPro" id="IPR005025">
    <property type="entry name" value="FMN_Rdtase-like_dom"/>
</dbReference>
<protein>
    <submittedName>
        <fullName evidence="4">Flavodoxin family protein</fullName>
    </submittedName>
</protein>
<organism evidence="4 5">
    <name type="scientific">Anaerotignum lactatifermentans</name>
    <dbReference type="NCBI Taxonomy" id="160404"/>
    <lineage>
        <taxon>Bacteria</taxon>
        <taxon>Bacillati</taxon>
        <taxon>Bacillota</taxon>
        <taxon>Clostridia</taxon>
        <taxon>Lachnospirales</taxon>
        <taxon>Anaerotignaceae</taxon>
        <taxon>Anaerotignum</taxon>
    </lineage>
</organism>
<sequence length="204" mass="22082">MKVLLVNGGPHAHGCTDAALQEVAKALEENGVETEIFWVGNDPVAGCLGCGACKKTGRCFRDDCVNKFMEKAELADGFVFGGPVHFASAAGALISFMDRVFSCGNFEGKVGAAVVSCRRAGSTATFDEINKYFAIKGMPIVTSNYWNMVHGNTPDEVRQDLEGMQTMRMLGRNMAWLMKCIAAGKAAGVDRPQSEEKIRTNFIR</sequence>
<gene>
    <name evidence="4" type="ORF">H9X83_03215</name>
</gene>
<evidence type="ECO:0000259" key="3">
    <source>
        <dbReference type="Pfam" id="PF03358"/>
    </source>
</evidence>
<evidence type="ECO:0000313" key="5">
    <source>
        <dbReference type="Proteomes" id="UP000729290"/>
    </source>
</evidence>
<evidence type="ECO:0000256" key="1">
    <source>
        <dbReference type="ARBA" id="ARBA00022630"/>
    </source>
</evidence>
<dbReference type="RefSeq" id="WP_205134003.1">
    <property type="nucleotide sequence ID" value="NZ_JACSNT010000011.1"/>
</dbReference>
<keyword evidence="1" id="KW-0285">Flavoprotein</keyword>